<name>A0A5E4C2X8_MARMO</name>
<comment type="caution">
    <text evidence="1">The sequence shown here is derived from an EMBL/GenBank/DDBJ whole genome shotgun (WGS) entry which is preliminary data.</text>
</comment>
<keyword evidence="2" id="KW-1185">Reference proteome</keyword>
<organism evidence="1 2">
    <name type="scientific">Marmota monax</name>
    <name type="common">Woodchuck</name>
    <dbReference type="NCBI Taxonomy" id="9995"/>
    <lineage>
        <taxon>Eukaryota</taxon>
        <taxon>Metazoa</taxon>
        <taxon>Chordata</taxon>
        <taxon>Craniata</taxon>
        <taxon>Vertebrata</taxon>
        <taxon>Euteleostomi</taxon>
        <taxon>Mammalia</taxon>
        <taxon>Eutheria</taxon>
        <taxon>Euarchontoglires</taxon>
        <taxon>Glires</taxon>
        <taxon>Rodentia</taxon>
        <taxon>Sciuromorpha</taxon>
        <taxon>Sciuridae</taxon>
        <taxon>Xerinae</taxon>
        <taxon>Marmotini</taxon>
        <taxon>Marmota</taxon>
    </lineage>
</organism>
<feature type="non-terminal residue" evidence="1">
    <location>
        <position position="52"/>
    </location>
</feature>
<sequence length="52" mass="6130">VLVIARGFRNMPLEHDKENLRRNMPKTQLHPSRGDYCNPIMDYGTGKESWEQ</sequence>
<evidence type="ECO:0000313" key="1">
    <source>
        <dbReference type="EMBL" id="VTJ75421.1"/>
    </source>
</evidence>
<reference evidence="1" key="1">
    <citation type="submission" date="2019-04" db="EMBL/GenBank/DDBJ databases">
        <authorList>
            <person name="Alioto T."/>
            <person name="Alioto T."/>
        </authorList>
    </citation>
    <scope>NUCLEOTIDE SEQUENCE [LARGE SCALE GENOMIC DNA]</scope>
</reference>
<accession>A0A5E4C2X8</accession>
<evidence type="ECO:0000313" key="2">
    <source>
        <dbReference type="Proteomes" id="UP000335636"/>
    </source>
</evidence>
<gene>
    <name evidence="1" type="ORF">MONAX_5E019754</name>
</gene>
<dbReference type="Proteomes" id="UP000335636">
    <property type="component" value="Unassembled WGS sequence"/>
</dbReference>
<protein>
    <submittedName>
        <fullName evidence="1">Uncharacterized protein</fullName>
    </submittedName>
</protein>
<feature type="non-terminal residue" evidence="1">
    <location>
        <position position="1"/>
    </location>
</feature>
<dbReference type="AlphaFoldDB" id="A0A5E4C2X8"/>
<proteinExistence type="predicted"/>
<dbReference type="EMBL" id="CABDUW010000800">
    <property type="protein sequence ID" value="VTJ75421.1"/>
    <property type="molecule type" value="Genomic_DNA"/>
</dbReference>